<dbReference type="Proteomes" id="UP000267900">
    <property type="component" value="Chromosome"/>
</dbReference>
<dbReference type="CDD" id="cd06268">
    <property type="entry name" value="PBP1_ABC_transporter_LIVBP-like"/>
    <property type="match status" value="1"/>
</dbReference>
<dbReference type="OrthoDB" id="3440574at2"/>
<organism evidence="2 3">
    <name type="scientific">Streptomyces luteoverticillatus</name>
    <name type="common">Streptoverticillium luteoverticillatus</name>
    <dbReference type="NCBI Taxonomy" id="66425"/>
    <lineage>
        <taxon>Bacteria</taxon>
        <taxon>Bacillati</taxon>
        <taxon>Actinomycetota</taxon>
        <taxon>Actinomycetes</taxon>
        <taxon>Kitasatosporales</taxon>
        <taxon>Streptomycetaceae</taxon>
        <taxon>Streptomyces</taxon>
    </lineage>
</organism>
<sequence length="890" mass="96975">MSTPVPPLPSVGDFVTAFEEFVLVPPGRRGPSARVLLVSPPGGVEAERIADGECQRLRVRGRALVPFARVQETTRRAGSTSRTHDVFEQIEIALHENRPPGFGRLRLRRYDLVRALADARTRETQPAVRARDFRDQCYAERCKTSLFLKALYAISGDDQAPASIPGWLWHWARRPLFGVLPRWLYGRRQQRRMMGKNGWFRGWAGITAGRGDFFAHHDAVARGRTDALLCALLSDLEDAVQRRRALSPWVRRRRSRFVLVLPRVGAPGSVTESVIRGFPAAVERTGSTAVALLAVGRDGRDTAQTLAAATTTIDSWTRSQGRGRGRTVTVGVGPYDGRPDEEAESRLRGYPEIQPRKVYSDGAPRVEAAVMTVAAVAALSLVAQFAVARIGAETSTECVGASVAMPESAAPGKVPEISPKELYEQALASIRTQNAEADAAAKRPNTAVRTVVYLGVPAVAETWKEGMYSGSIPELRGIALAQEALNREASRDGARKVWLRIRVEDAGQQFAKAPEAAERIAKEAEEERKSGGSQQIMGVVGLGQSRTATLKARDILGAAGLPLIGTVTTAEEMQQHHMYRQIAPDNRREARVAAEFARRGNIVETSPGVCAPARETVVVADPTDRYSDNLRRRFVQEFKNTRTILYSADSETPFDPTQDDRTERARTLADMAASVCRRIKAEPRTVVYWAGRGTEFSAFLDEFDNGTSCRGHVTALGGNDLTSAVVDAQQPSSRHSGVRLYYAAHAVPKSYWPNEVGRAFRTQYLDAYGKDDLWSNDGRAPVAWDALRLLATAVNTARQASGTGSFSRDTVQTVLASGAGGGDGVRGATGTLVYDQGRKAPRDKRLLILHDTRQGPEVALECGVRDSGDEKTAWGPGGSFECPRDAGDAL</sequence>
<evidence type="ECO:0000313" key="3">
    <source>
        <dbReference type="Proteomes" id="UP000267900"/>
    </source>
</evidence>
<feature type="region of interest" description="Disordered" evidence="1">
    <location>
        <begin position="317"/>
        <end position="344"/>
    </location>
</feature>
<reference evidence="2 3" key="1">
    <citation type="submission" date="2018-12" db="EMBL/GenBank/DDBJ databases">
        <title>The whole draft genome of Streptomyce luteoverticillatus CGMCC 15060.</title>
        <authorList>
            <person name="Feng Z."/>
            <person name="Chen G."/>
            <person name="Zhang J."/>
            <person name="Zhu H."/>
            <person name="Yu X."/>
            <person name="Zhang W."/>
            <person name="Zhang X."/>
        </authorList>
    </citation>
    <scope>NUCLEOTIDE SEQUENCE [LARGE SCALE GENOMIC DNA]</scope>
    <source>
        <strain evidence="2 3">CGMCC 15060</strain>
    </source>
</reference>
<protein>
    <submittedName>
        <fullName evidence="2">Uncharacterized protein</fullName>
    </submittedName>
</protein>
<dbReference type="InterPro" id="IPR028082">
    <property type="entry name" value="Peripla_BP_I"/>
</dbReference>
<evidence type="ECO:0000313" key="2">
    <source>
        <dbReference type="EMBL" id="AZQ73497.1"/>
    </source>
</evidence>
<dbReference type="EMBL" id="CP034587">
    <property type="protein sequence ID" value="AZQ73497.1"/>
    <property type="molecule type" value="Genomic_DNA"/>
</dbReference>
<keyword evidence="3" id="KW-1185">Reference proteome</keyword>
<dbReference type="AlphaFoldDB" id="A0A3Q9G1L9"/>
<dbReference type="Gene3D" id="3.40.50.2300">
    <property type="match status" value="2"/>
</dbReference>
<name>A0A3Q9G1L9_STRLT</name>
<proteinExistence type="predicted"/>
<gene>
    <name evidence="2" type="ORF">EKH77_21790</name>
</gene>
<dbReference type="SUPFAM" id="SSF53822">
    <property type="entry name" value="Periplasmic binding protein-like I"/>
    <property type="match status" value="1"/>
</dbReference>
<evidence type="ECO:0000256" key="1">
    <source>
        <dbReference type="SAM" id="MobiDB-lite"/>
    </source>
</evidence>
<accession>A0A3Q9G1L9</accession>
<feature type="region of interest" description="Disordered" evidence="1">
    <location>
        <begin position="867"/>
        <end position="890"/>
    </location>
</feature>